<accession>A0A449B139</accession>
<sequence length="109" mass="12674">MTNLTTLFKFLSSQSKLKIIIHLYMCSKAECDVQTLCSLFNIRQANLSKHLSVLRSANIIKTKTKGIYVYYYINKDFCNKYHELLDLLANQECLQKYVCSCNSDLVHTH</sequence>
<dbReference type="GO" id="GO:0003700">
    <property type="term" value="F:DNA-binding transcription factor activity"/>
    <property type="evidence" value="ECO:0007669"/>
    <property type="project" value="InterPro"/>
</dbReference>
<dbReference type="KEGG" id="mcit:NCTC10181_00153"/>
<reference evidence="5 6" key="1">
    <citation type="submission" date="2019-01" db="EMBL/GenBank/DDBJ databases">
        <authorList>
            <consortium name="Pathogen Informatics"/>
        </authorList>
    </citation>
    <scope>NUCLEOTIDE SEQUENCE [LARGE SCALE GENOMIC DNA]</scope>
    <source>
        <strain evidence="5 6">NCTC10181</strain>
    </source>
</reference>
<name>A0A449B139_9BACT</name>
<dbReference type="PROSITE" id="PS50987">
    <property type="entry name" value="HTH_ARSR_2"/>
    <property type="match status" value="1"/>
</dbReference>
<evidence type="ECO:0000256" key="1">
    <source>
        <dbReference type="ARBA" id="ARBA00023015"/>
    </source>
</evidence>
<dbReference type="SMART" id="SM00418">
    <property type="entry name" value="HTH_ARSR"/>
    <property type="match status" value="1"/>
</dbReference>
<dbReference type="AlphaFoldDB" id="A0A449B139"/>
<dbReference type="SUPFAM" id="SSF46785">
    <property type="entry name" value="Winged helix' DNA-binding domain"/>
    <property type="match status" value="1"/>
</dbReference>
<keyword evidence="2" id="KW-0238">DNA-binding</keyword>
<dbReference type="InterPro" id="IPR051081">
    <property type="entry name" value="HTH_MetalResp_TranReg"/>
</dbReference>
<dbReference type="PANTHER" id="PTHR33154:SF18">
    <property type="entry name" value="ARSENICAL RESISTANCE OPERON REPRESSOR"/>
    <property type="match status" value="1"/>
</dbReference>
<keyword evidence="1" id="KW-0805">Transcription regulation</keyword>
<evidence type="ECO:0000313" key="5">
    <source>
        <dbReference type="EMBL" id="VEU74318.1"/>
    </source>
</evidence>
<evidence type="ECO:0000313" key="6">
    <source>
        <dbReference type="Proteomes" id="UP000290985"/>
    </source>
</evidence>
<dbReference type="NCBIfam" id="NF033788">
    <property type="entry name" value="HTH_metalloreg"/>
    <property type="match status" value="1"/>
</dbReference>
<feature type="domain" description="HTH arsR-type" evidence="4">
    <location>
        <begin position="1"/>
        <end position="96"/>
    </location>
</feature>
<organism evidence="5 6">
    <name type="scientific">Mycoplasmopsis citelli</name>
    <dbReference type="NCBI Taxonomy" id="171281"/>
    <lineage>
        <taxon>Bacteria</taxon>
        <taxon>Bacillati</taxon>
        <taxon>Mycoplasmatota</taxon>
        <taxon>Mycoplasmoidales</taxon>
        <taxon>Metamycoplasmataceae</taxon>
        <taxon>Mycoplasmopsis</taxon>
    </lineage>
</organism>
<dbReference type="InterPro" id="IPR036390">
    <property type="entry name" value="WH_DNA-bd_sf"/>
</dbReference>
<dbReference type="OrthoDB" id="398785at2"/>
<keyword evidence="6" id="KW-1185">Reference proteome</keyword>
<dbReference type="Proteomes" id="UP000290985">
    <property type="component" value="Chromosome"/>
</dbReference>
<dbReference type="RefSeq" id="WP_129725160.1">
    <property type="nucleotide sequence ID" value="NZ_CP101807.1"/>
</dbReference>
<evidence type="ECO:0000256" key="2">
    <source>
        <dbReference type="ARBA" id="ARBA00023125"/>
    </source>
</evidence>
<dbReference type="InterPro" id="IPR001845">
    <property type="entry name" value="HTH_ArsR_DNA-bd_dom"/>
</dbReference>
<evidence type="ECO:0000256" key="3">
    <source>
        <dbReference type="ARBA" id="ARBA00023163"/>
    </source>
</evidence>
<protein>
    <submittedName>
        <fullName evidence="5">Predicted ArsR-family transcription repressor</fullName>
    </submittedName>
</protein>
<dbReference type="EMBL" id="LR215036">
    <property type="protein sequence ID" value="VEU74318.1"/>
    <property type="molecule type" value="Genomic_DNA"/>
</dbReference>
<gene>
    <name evidence="5" type="primary">arsR</name>
    <name evidence="5" type="ORF">NCTC10181_00153</name>
</gene>
<dbReference type="InterPro" id="IPR011991">
    <property type="entry name" value="ArsR-like_HTH"/>
</dbReference>
<dbReference type="GO" id="GO:0003677">
    <property type="term" value="F:DNA binding"/>
    <property type="evidence" value="ECO:0007669"/>
    <property type="project" value="UniProtKB-KW"/>
</dbReference>
<keyword evidence="3" id="KW-0804">Transcription</keyword>
<evidence type="ECO:0000259" key="4">
    <source>
        <dbReference type="PROSITE" id="PS50987"/>
    </source>
</evidence>
<dbReference type="Pfam" id="PF01022">
    <property type="entry name" value="HTH_5"/>
    <property type="match status" value="1"/>
</dbReference>
<dbReference type="CDD" id="cd00090">
    <property type="entry name" value="HTH_ARSR"/>
    <property type="match status" value="1"/>
</dbReference>
<dbReference type="PANTHER" id="PTHR33154">
    <property type="entry name" value="TRANSCRIPTIONAL REGULATOR, ARSR FAMILY"/>
    <property type="match status" value="1"/>
</dbReference>
<proteinExistence type="predicted"/>
<dbReference type="InterPro" id="IPR036388">
    <property type="entry name" value="WH-like_DNA-bd_sf"/>
</dbReference>
<dbReference type="Gene3D" id="1.10.10.10">
    <property type="entry name" value="Winged helix-like DNA-binding domain superfamily/Winged helix DNA-binding domain"/>
    <property type="match status" value="1"/>
</dbReference>
<dbReference type="PRINTS" id="PR00778">
    <property type="entry name" value="HTHARSR"/>
</dbReference>